<accession>A0ABD5SVR8</accession>
<comment type="caution">
    <text evidence="8">The sequence shown here is derived from an EMBL/GenBank/DDBJ whole genome shotgun (WGS) entry which is preliminary data.</text>
</comment>
<dbReference type="PANTHER" id="PTHR43124">
    <property type="entry name" value="PURINE EFFLUX PUMP PBUE"/>
    <property type="match status" value="1"/>
</dbReference>
<keyword evidence="9" id="KW-1185">Reference proteome</keyword>
<dbReference type="InterPro" id="IPR036259">
    <property type="entry name" value="MFS_trans_sf"/>
</dbReference>
<dbReference type="InterPro" id="IPR050189">
    <property type="entry name" value="MFS_Efflux_Transporters"/>
</dbReference>
<keyword evidence="4 6" id="KW-1133">Transmembrane helix</keyword>
<feature type="transmembrane region" description="Helical" evidence="6">
    <location>
        <begin position="261"/>
        <end position="281"/>
    </location>
</feature>
<dbReference type="AlphaFoldDB" id="A0ABD5SVR8"/>
<feature type="transmembrane region" description="Helical" evidence="6">
    <location>
        <begin position="150"/>
        <end position="172"/>
    </location>
</feature>
<feature type="transmembrane region" description="Helical" evidence="6">
    <location>
        <begin position="115"/>
        <end position="138"/>
    </location>
</feature>
<dbReference type="Pfam" id="PF07690">
    <property type="entry name" value="MFS_1"/>
    <property type="match status" value="1"/>
</dbReference>
<evidence type="ECO:0000256" key="5">
    <source>
        <dbReference type="ARBA" id="ARBA00023136"/>
    </source>
</evidence>
<evidence type="ECO:0000313" key="9">
    <source>
        <dbReference type="Proteomes" id="UP001596383"/>
    </source>
</evidence>
<dbReference type="PANTHER" id="PTHR43124:SF3">
    <property type="entry name" value="CHLORAMPHENICOL EFFLUX PUMP RV0191"/>
    <property type="match status" value="1"/>
</dbReference>
<evidence type="ECO:0000256" key="6">
    <source>
        <dbReference type="SAM" id="Phobius"/>
    </source>
</evidence>
<dbReference type="InterPro" id="IPR020846">
    <property type="entry name" value="MFS_dom"/>
</dbReference>
<feature type="transmembrane region" description="Helical" evidence="6">
    <location>
        <begin position="56"/>
        <end position="76"/>
    </location>
</feature>
<gene>
    <name evidence="8" type="ORF">ACFQE6_29330</name>
</gene>
<keyword evidence="2" id="KW-1003">Cell membrane</keyword>
<feature type="transmembrane region" description="Helical" evidence="6">
    <location>
        <begin position="385"/>
        <end position="402"/>
    </location>
</feature>
<feature type="transmembrane region" description="Helical" evidence="6">
    <location>
        <begin position="231"/>
        <end position="249"/>
    </location>
</feature>
<reference evidence="8 9" key="1">
    <citation type="journal article" date="2019" name="Int. J. Syst. Evol. Microbiol.">
        <title>The Global Catalogue of Microorganisms (GCM) 10K type strain sequencing project: providing services to taxonomists for standard genome sequencing and annotation.</title>
        <authorList>
            <consortium name="The Broad Institute Genomics Platform"/>
            <consortium name="The Broad Institute Genome Sequencing Center for Infectious Disease"/>
            <person name="Wu L."/>
            <person name="Ma J."/>
        </authorList>
    </citation>
    <scope>NUCLEOTIDE SEQUENCE [LARGE SCALE GENOMIC DNA]</scope>
    <source>
        <strain evidence="8 9">LMG 29247</strain>
    </source>
</reference>
<dbReference type="PROSITE" id="PS50850">
    <property type="entry name" value="MFS"/>
    <property type="match status" value="1"/>
</dbReference>
<evidence type="ECO:0000259" key="7">
    <source>
        <dbReference type="PROSITE" id="PS50850"/>
    </source>
</evidence>
<keyword evidence="5 6" id="KW-0472">Membrane</keyword>
<evidence type="ECO:0000256" key="3">
    <source>
        <dbReference type="ARBA" id="ARBA00022692"/>
    </source>
</evidence>
<feature type="domain" description="Major facilitator superfamily (MFS) profile" evidence="7">
    <location>
        <begin position="27"/>
        <end position="404"/>
    </location>
</feature>
<feature type="transmembrane region" description="Helical" evidence="6">
    <location>
        <begin position="178"/>
        <end position="200"/>
    </location>
</feature>
<dbReference type="EMBL" id="JBHSWV010000648">
    <property type="protein sequence ID" value="MFC6768967.1"/>
    <property type="molecule type" value="Genomic_DNA"/>
</dbReference>
<dbReference type="SUPFAM" id="SSF103473">
    <property type="entry name" value="MFS general substrate transporter"/>
    <property type="match status" value="1"/>
</dbReference>
<feature type="transmembrane region" description="Helical" evidence="6">
    <location>
        <begin position="88"/>
        <end position="109"/>
    </location>
</feature>
<comment type="subcellular location">
    <subcellularLocation>
        <location evidence="1">Cell membrane</location>
        <topology evidence="1">Multi-pass membrane protein</topology>
    </subcellularLocation>
</comment>
<dbReference type="Proteomes" id="UP001596383">
    <property type="component" value="Unassembled WGS sequence"/>
</dbReference>
<evidence type="ECO:0000256" key="2">
    <source>
        <dbReference type="ARBA" id="ARBA00022475"/>
    </source>
</evidence>
<organism evidence="8 9">
    <name type="scientific">Natrinema soli</name>
    <dbReference type="NCBI Taxonomy" id="1930624"/>
    <lineage>
        <taxon>Archaea</taxon>
        <taxon>Methanobacteriati</taxon>
        <taxon>Methanobacteriota</taxon>
        <taxon>Stenosarchaea group</taxon>
        <taxon>Halobacteria</taxon>
        <taxon>Halobacteriales</taxon>
        <taxon>Natrialbaceae</taxon>
        <taxon>Natrinema</taxon>
    </lineage>
</organism>
<name>A0ABD5SVR8_9EURY</name>
<proteinExistence type="predicted"/>
<dbReference type="Gene3D" id="1.20.1250.20">
    <property type="entry name" value="MFS general substrate transporter like domains"/>
    <property type="match status" value="2"/>
</dbReference>
<dbReference type="RefSeq" id="WP_273741692.1">
    <property type="nucleotide sequence ID" value="NZ_JAQIVI010000648.1"/>
</dbReference>
<feature type="transmembrane region" description="Helical" evidence="6">
    <location>
        <begin position="293"/>
        <end position="312"/>
    </location>
</feature>
<sequence length="404" mass="42144">MAHPIRTIRRYAKETTGDLWAGGRGWILLAVGAGWALSIGVRFVYPALVPYFQDDFGIGLTTTGLLLTLLWGSYAVGHVPGGFLGDRIGEGNVVVLSTLISAGTVLVVATAINVWMLFAGTIVFGLATALYGPTRFTIFTDIYPDRAGSAIGLTMAAGNIGNTVFPVAAAGIASYATWQYGIGAFSPLFLGVAVGLWMAVPNRTSSGESAVDELSSDTLARIRSGITRESIPIVVTIQVTASFVIQGFSSFYPTYLTVAKGISPAIAATLFGLFFAVGAVIQPFSGTMLDRFGARPTLVLYFGGCVAGLWLLPFVTGLVPLVAVTVLISSWNGCGVVTQTYIADSLPDDMQGTGLGTLKAGWMVVGATSPLLIGTLADYGSFDHGFLLLASVGTVGLVLSITRL</sequence>
<dbReference type="GO" id="GO:0005886">
    <property type="term" value="C:plasma membrane"/>
    <property type="evidence" value="ECO:0007669"/>
    <property type="project" value="UniProtKB-SubCell"/>
</dbReference>
<keyword evidence="3 6" id="KW-0812">Transmembrane</keyword>
<feature type="transmembrane region" description="Helical" evidence="6">
    <location>
        <begin position="21"/>
        <end position="44"/>
    </location>
</feature>
<evidence type="ECO:0000256" key="1">
    <source>
        <dbReference type="ARBA" id="ARBA00004651"/>
    </source>
</evidence>
<dbReference type="InterPro" id="IPR011701">
    <property type="entry name" value="MFS"/>
</dbReference>
<protein>
    <submittedName>
        <fullName evidence="8">Nitrate/nitrite transporter</fullName>
    </submittedName>
</protein>
<evidence type="ECO:0000313" key="8">
    <source>
        <dbReference type="EMBL" id="MFC6768967.1"/>
    </source>
</evidence>
<evidence type="ECO:0000256" key="4">
    <source>
        <dbReference type="ARBA" id="ARBA00022989"/>
    </source>
</evidence>